<accession>A0AAV7W5X7</accession>
<protein>
    <submittedName>
        <fullName evidence="2">Uncharacterized protein</fullName>
    </submittedName>
</protein>
<evidence type="ECO:0000256" key="1">
    <source>
        <dbReference type="SAM" id="MobiDB-lite"/>
    </source>
</evidence>
<evidence type="ECO:0000313" key="3">
    <source>
        <dbReference type="Proteomes" id="UP001066276"/>
    </source>
</evidence>
<gene>
    <name evidence="2" type="ORF">NDU88_004196</name>
</gene>
<reference evidence="2" key="1">
    <citation type="journal article" date="2022" name="bioRxiv">
        <title>Sequencing and chromosome-scale assembly of the giantPleurodeles waltlgenome.</title>
        <authorList>
            <person name="Brown T."/>
            <person name="Elewa A."/>
            <person name="Iarovenko S."/>
            <person name="Subramanian E."/>
            <person name="Araus A.J."/>
            <person name="Petzold A."/>
            <person name="Susuki M."/>
            <person name="Suzuki K.-i.T."/>
            <person name="Hayashi T."/>
            <person name="Toyoda A."/>
            <person name="Oliveira C."/>
            <person name="Osipova E."/>
            <person name="Leigh N.D."/>
            <person name="Simon A."/>
            <person name="Yun M.H."/>
        </authorList>
    </citation>
    <scope>NUCLEOTIDE SEQUENCE</scope>
    <source>
        <strain evidence="2">20211129_DDA</strain>
        <tissue evidence="2">Liver</tissue>
    </source>
</reference>
<name>A0AAV7W5X7_PLEWA</name>
<sequence length="128" mass="13827">MSARDLKGTLISFNNVVRALRQNEVKGGVFRYPGGRFPQKNKNKVAAGGVFRYPGGRFPRKNKNKVAAGKWGGSGSPFLSFSRFSVVSPSGSVLRPEEESRPVPLCPSSLSATRNSGDDFRLLPDASP</sequence>
<comment type="caution">
    <text evidence="2">The sequence shown here is derived from an EMBL/GenBank/DDBJ whole genome shotgun (WGS) entry which is preliminary data.</text>
</comment>
<organism evidence="2 3">
    <name type="scientific">Pleurodeles waltl</name>
    <name type="common">Iberian ribbed newt</name>
    <dbReference type="NCBI Taxonomy" id="8319"/>
    <lineage>
        <taxon>Eukaryota</taxon>
        <taxon>Metazoa</taxon>
        <taxon>Chordata</taxon>
        <taxon>Craniata</taxon>
        <taxon>Vertebrata</taxon>
        <taxon>Euteleostomi</taxon>
        <taxon>Amphibia</taxon>
        <taxon>Batrachia</taxon>
        <taxon>Caudata</taxon>
        <taxon>Salamandroidea</taxon>
        <taxon>Salamandridae</taxon>
        <taxon>Pleurodelinae</taxon>
        <taxon>Pleurodeles</taxon>
    </lineage>
</organism>
<evidence type="ECO:0000313" key="2">
    <source>
        <dbReference type="EMBL" id="KAJ1208813.1"/>
    </source>
</evidence>
<dbReference type="AlphaFoldDB" id="A0AAV7W5X7"/>
<dbReference type="Proteomes" id="UP001066276">
    <property type="component" value="Chromosome 1_2"/>
</dbReference>
<keyword evidence="3" id="KW-1185">Reference proteome</keyword>
<feature type="region of interest" description="Disordered" evidence="1">
    <location>
        <begin position="92"/>
        <end position="128"/>
    </location>
</feature>
<dbReference type="EMBL" id="JANPWB010000002">
    <property type="protein sequence ID" value="KAJ1208813.1"/>
    <property type="molecule type" value="Genomic_DNA"/>
</dbReference>
<proteinExistence type="predicted"/>